<feature type="domain" description="ABC3 transporter permease C-terminal" evidence="9">
    <location>
        <begin position="280"/>
        <end position="398"/>
    </location>
</feature>
<dbReference type="RefSeq" id="WP_274924359.1">
    <property type="nucleotide sequence ID" value="NZ_JAKELO010000002.1"/>
</dbReference>
<organism evidence="11 12">
    <name type="scientific">Methanogenium marinum</name>
    <dbReference type="NCBI Taxonomy" id="348610"/>
    <lineage>
        <taxon>Archaea</taxon>
        <taxon>Methanobacteriati</taxon>
        <taxon>Methanobacteriota</taxon>
        <taxon>Stenosarchaea group</taxon>
        <taxon>Methanomicrobia</taxon>
        <taxon>Methanomicrobiales</taxon>
        <taxon>Methanomicrobiaceae</taxon>
        <taxon>Methanogenium</taxon>
    </lineage>
</organism>
<evidence type="ECO:0000313" key="12">
    <source>
        <dbReference type="Proteomes" id="UP001143747"/>
    </source>
</evidence>
<gene>
    <name evidence="11" type="ORF">L0665_03680</name>
</gene>
<evidence type="ECO:0000259" key="9">
    <source>
        <dbReference type="Pfam" id="PF02687"/>
    </source>
</evidence>
<dbReference type="PANTHER" id="PTHR30572">
    <property type="entry name" value="MEMBRANE COMPONENT OF TRANSPORTER-RELATED"/>
    <property type="match status" value="1"/>
</dbReference>
<evidence type="ECO:0000259" key="10">
    <source>
        <dbReference type="Pfam" id="PF12704"/>
    </source>
</evidence>
<dbReference type="GO" id="GO:0005886">
    <property type="term" value="C:plasma membrane"/>
    <property type="evidence" value="ECO:0007669"/>
    <property type="project" value="UniProtKB-SubCell"/>
</dbReference>
<evidence type="ECO:0000256" key="5">
    <source>
        <dbReference type="ARBA" id="ARBA00023136"/>
    </source>
</evidence>
<dbReference type="InterPro" id="IPR003838">
    <property type="entry name" value="ABC3_permease_C"/>
</dbReference>
<dbReference type="EMBL" id="JAKELO010000002">
    <property type="protein sequence ID" value="MDE4907711.1"/>
    <property type="molecule type" value="Genomic_DNA"/>
</dbReference>
<keyword evidence="2" id="KW-1003">Cell membrane</keyword>
<evidence type="ECO:0000256" key="4">
    <source>
        <dbReference type="ARBA" id="ARBA00022989"/>
    </source>
</evidence>
<dbReference type="GO" id="GO:0022857">
    <property type="term" value="F:transmembrane transporter activity"/>
    <property type="evidence" value="ECO:0007669"/>
    <property type="project" value="TreeGrafter"/>
</dbReference>
<evidence type="ECO:0000256" key="7">
    <source>
        <dbReference type="SAM" id="MobiDB-lite"/>
    </source>
</evidence>
<feature type="compositionally biased region" description="Gly residues" evidence="7">
    <location>
        <begin position="67"/>
        <end position="80"/>
    </location>
</feature>
<comment type="caution">
    <text evidence="11">The sequence shown here is derived from an EMBL/GenBank/DDBJ whole genome shotgun (WGS) entry which is preliminary data.</text>
</comment>
<dbReference type="InterPro" id="IPR025857">
    <property type="entry name" value="MacB_PCD"/>
</dbReference>
<comment type="similarity">
    <text evidence="6">Belongs to the ABC-4 integral membrane protein family.</text>
</comment>
<name>A0A9Q4KSF5_9EURY</name>
<evidence type="ECO:0000256" key="6">
    <source>
        <dbReference type="ARBA" id="ARBA00038076"/>
    </source>
</evidence>
<evidence type="ECO:0000313" key="11">
    <source>
        <dbReference type="EMBL" id="MDE4907711.1"/>
    </source>
</evidence>
<keyword evidence="3 8" id="KW-0812">Transmembrane</keyword>
<feature type="transmembrane region" description="Helical" evidence="8">
    <location>
        <begin position="374"/>
        <end position="391"/>
    </location>
</feature>
<dbReference type="InterPro" id="IPR050250">
    <property type="entry name" value="Macrolide_Exporter_MacB"/>
</dbReference>
<dbReference type="Pfam" id="PF12704">
    <property type="entry name" value="MacB_PCD"/>
    <property type="match status" value="1"/>
</dbReference>
<proteinExistence type="inferred from homology"/>
<accession>A0A9Q4KSF5</accession>
<dbReference type="PANTHER" id="PTHR30572:SF4">
    <property type="entry name" value="ABC TRANSPORTER PERMEASE YTRF"/>
    <property type="match status" value="1"/>
</dbReference>
<dbReference type="AlphaFoldDB" id="A0A9Q4KSF5"/>
<evidence type="ECO:0000256" key="3">
    <source>
        <dbReference type="ARBA" id="ARBA00022692"/>
    </source>
</evidence>
<evidence type="ECO:0000256" key="1">
    <source>
        <dbReference type="ARBA" id="ARBA00004651"/>
    </source>
</evidence>
<feature type="domain" description="MacB-like periplasmic core" evidence="10">
    <location>
        <begin position="22"/>
        <end position="246"/>
    </location>
</feature>
<sequence length="405" mass="43234">MKKPDIIFQLSVRSVRLNLLRSVLAALGIVIGVVAIASIGMISANMTLSVTEELSATANILVVTADSGGGGGEPGPGSGGSSSDDDEDYLTSDQFDDIRKAAGSSFVYYLYSESDRIETGDSSGHATIYAMEDEAMTEILTLTEGSFPSTTSQVVIGPDLVERYGIEVGSKVSIGDEDDDEGETTVRVTGILEERGMSMDINSDSAIITTEKFFTGRYDGEDEYSQVNVVVDDIDEIDTVKESIEDSLNKKENEVKVEDSSRMLDSISSTLGTITSFALAIAGISLLVAAVSIFNVMMMSVTERIREIGILRSIGTQKNEILRMFVYEAAIIGVVGAGIGAILSLIIGYVVVFGMVGTTEYFFAWDSIINVPEGMIIGAVICVVSGVYPAWRASKLDPIDALRAE</sequence>
<keyword evidence="5 8" id="KW-0472">Membrane</keyword>
<evidence type="ECO:0000256" key="8">
    <source>
        <dbReference type="SAM" id="Phobius"/>
    </source>
</evidence>
<protein>
    <submittedName>
        <fullName evidence="11">ABC transporter permease</fullName>
    </submittedName>
</protein>
<feature type="transmembrane region" description="Helical" evidence="8">
    <location>
        <begin position="20"/>
        <end position="42"/>
    </location>
</feature>
<dbReference type="Proteomes" id="UP001143747">
    <property type="component" value="Unassembled WGS sequence"/>
</dbReference>
<keyword evidence="12" id="KW-1185">Reference proteome</keyword>
<dbReference type="Pfam" id="PF02687">
    <property type="entry name" value="FtsX"/>
    <property type="match status" value="1"/>
</dbReference>
<evidence type="ECO:0000256" key="2">
    <source>
        <dbReference type="ARBA" id="ARBA00022475"/>
    </source>
</evidence>
<keyword evidence="4 8" id="KW-1133">Transmembrane helix</keyword>
<reference evidence="11" key="1">
    <citation type="submission" date="2022-01" db="EMBL/GenBank/DDBJ databases">
        <title>Draft genome of Methanogenium marinum DSM 15558.</title>
        <authorList>
            <person name="Chen S.-C."/>
            <person name="You Y.-T."/>
        </authorList>
    </citation>
    <scope>NUCLEOTIDE SEQUENCE</scope>
    <source>
        <strain evidence="11">DSM 15558</strain>
    </source>
</reference>
<feature type="region of interest" description="Disordered" evidence="7">
    <location>
        <begin position="65"/>
        <end position="90"/>
    </location>
</feature>
<comment type="subcellular location">
    <subcellularLocation>
        <location evidence="1">Cell membrane</location>
        <topology evidence="1">Multi-pass membrane protein</topology>
    </subcellularLocation>
</comment>
<feature type="transmembrane region" description="Helical" evidence="8">
    <location>
        <begin position="277"/>
        <end position="301"/>
    </location>
</feature>
<feature type="transmembrane region" description="Helical" evidence="8">
    <location>
        <begin position="321"/>
        <end position="354"/>
    </location>
</feature>